<feature type="transmembrane region" description="Helical" evidence="2">
    <location>
        <begin position="21"/>
        <end position="46"/>
    </location>
</feature>
<dbReference type="OrthoDB" id="5936019at2"/>
<sequence length="404" mass="45333">MKTIATEETQALTQEFKMARGWFIFTCIAAPLLISLFLFMLVMPFVPALNDGMGDGAAYFFVPLSLVMIAVMVLGWLDAIKGRFLISEDSVKSIGVFSVKTLLLEDIKGFRVSEHYIFIEPQSSNQKKIKISLYLGRSQDILNWLQLHFPDLDLLHAEQEEQQILQNEELGWTLEQREEKLQKARKTAKILNWAGGLVAAWTLFWPQPYAFAILVCLALPVIVVCVLKLFSGLIRLDERKDSAYPSVLWAVLGPCLSLAIRALLDFNIFSFDNLWVLMGLVVVTFLVPLLLGSKEFSFTTAKGLAMFAGIFMTIAAYGYGAVVTVNCVFDTSAPEFYEAEVTGKRISTGKTTTYYLELTPWGPQTEADDVSVSKELYELVDSGDEVSVYFMKGYLGVPWFMVTE</sequence>
<dbReference type="EMBL" id="VRTY01000028">
    <property type="protein sequence ID" value="TXK47539.1"/>
    <property type="molecule type" value="Genomic_DNA"/>
</dbReference>
<feature type="transmembrane region" description="Helical" evidence="2">
    <location>
        <begin position="58"/>
        <end position="77"/>
    </location>
</feature>
<accession>A0A5C8KBU5</accession>
<keyword evidence="2" id="KW-1133">Transmembrane helix</keyword>
<keyword evidence="1" id="KW-0175">Coiled coil</keyword>
<gene>
    <name evidence="3" type="ORF">FVR03_09090</name>
</gene>
<dbReference type="AlphaFoldDB" id="A0A5C8KBU5"/>
<keyword evidence="2" id="KW-0812">Transmembrane</keyword>
<reference evidence="3 4" key="1">
    <citation type="submission" date="2019-08" db="EMBL/GenBank/DDBJ databases">
        <authorList>
            <person name="Shi S."/>
        </authorList>
    </citation>
    <scope>NUCLEOTIDE SEQUENCE [LARGE SCALE GENOMIC DNA]</scope>
    <source>
        <strain evidence="3 4">GY10130</strain>
    </source>
</reference>
<keyword evidence="2" id="KW-0472">Membrane</keyword>
<protein>
    <recommendedName>
        <fullName evidence="5">DUF3592 domain-containing protein</fullName>
    </recommendedName>
</protein>
<feature type="transmembrane region" description="Helical" evidence="2">
    <location>
        <begin position="210"/>
        <end position="230"/>
    </location>
</feature>
<proteinExistence type="predicted"/>
<evidence type="ECO:0000313" key="4">
    <source>
        <dbReference type="Proteomes" id="UP000321926"/>
    </source>
</evidence>
<organism evidence="3 4">
    <name type="scientific">Pontibacter qinzhouensis</name>
    <dbReference type="NCBI Taxonomy" id="2603253"/>
    <lineage>
        <taxon>Bacteria</taxon>
        <taxon>Pseudomonadati</taxon>
        <taxon>Bacteroidota</taxon>
        <taxon>Cytophagia</taxon>
        <taxon>Cytophagales</taxon>
        <taxon>Hymenobacteraceae</taxon>
        <taxon>Pontibacter</taxon>
    </lineage>
</organism>
<evidence type="ECO:0000313" key="3">
    <source>
        <dbReference type="EMBL" id="TXK47539.1"/>
    </source>
</evidence>
<comment type="caution">
    <text evidence="3">The sequence shown here is derived from an EMBL/GenBank/DDBJ whole genome shotgun (WGS) entry which is preliminary data.</text>
</comment>
<feature type="coiled-coil region" evidence="1">
    <location>
        <begin position="167"/>
        <end position="194"/>
    </location>
</feature>
<dbReference type="Proteomes" id="UP000321926">
    <property type="component" value="Unassembled WGS sequence"/>
</dbReference>
<evidence type="ECO:0000256" key="2">
    <source>
        <dbReference type="SAM" id="Phobius"/>
    </source>
</evidence>
<feature type="transmembrane region" description="Helical" evidence="2">
    <location>
        <begin position="242"/>
        <end position="262"/>
    </location>
</feature>
<evidence type="ECO:0008006" key="5">
    <source>
        <dbReference type="Google" id="ProtNLM"/>
    </source>
</evidence>
<feature type="transmembrane region" description="Helical" evidence="2">
    <location>
        <begin position="304"/>
        <end position="322"/>
    </location>
</feature>
<dbReference type="RefSeq" id="WP_147921432.1">
    <property type="nucleotide sequence ID" value="NZ_VRTY01000028.1"/>
</dbReference>
<keyword evidence="4" id="KW-1185">Reference proteome</keyword>
<evidence type="ECO:0000256" key="1">
    <source>
        <dbReference type="SAM" id="Coils"/>
    </source>
</evidence>
<name>A0A5C8KBU5_9BACT</name>
<feature type="transmembrane region" description="Helical" evidence="2">
    <location>
        <begin position="187"/>
        <end position="204"/>
    </location>
</feature>
<feature type="transmembrane region" description="Helical" evidence="2">
    <location>
        <begin position="274"/>
        <end position="292"/>
    </location>
</feature>